<evidence type="ECO:0000256" key="3">
    <source>
        <dbReference type="ARBA" id="ARBA00022989"/>
    </source>
</evidence>
<feature type="transmembrane region" description="Helical" evidence="6">
    <location>
        <begin position="415"/>
        <end position="437"/>
    </location>
</feature>
<keyword evidence="4 6" id="KW-0472">Membrane</keyword>
<dbReference type="Proteomes" id="UP000472335">
    <property type="component" value="Unassembled WGS sequence"/>
</dbReference>
<evidence type="ECO:0000313" key="9">
    <source>
        <dbReference type="Proteomes" id="UP000472335"/>
    </source>
</evidence>
<protein>
    <submittedName>
        <fullName evidence="8">MFS transporter</fullName>
    </submittedName>
</protein>
<feature type="transmembrane region" description="Helical" evidence="6">
    <location>
        <begin position="341"/>
        <end position="363"/>
    </location>
</feature>
<name>A0A6G4VE54_9ACTN</name>
<dbReference type="GO" id="GO:0005886">
    <property type="term" value="C:plasma membrane"/>
    <property type="evidence" value="ECO:0007669"/>
    <property type="project" value="UniProtKB-SubCell"/>
</dbReference>
<evidence type="ECO:0000256" key="1">
    <source>
        <dbReference type="ARBA" id="ARBA00004651"/>
    </source>
</evidence>
<organism evidence="8 9">
    <name type="scientific">Streptomyces scabichelini</name>
    <dbReference type="NCBI Taxonomy" id="2711217"/>
    <lineage>
        <taxon>Bacteria</taxon>
        <taxon>Bacillati</taxon>
        <taxon>Actinomycetota</taxon>
        <taxon>Actinomycetes</taxon>
        <taxon>Kitasatosporales</taxon>
        <taxon>Streptomycetaceae</taxon>
        <taxon>Streptomyces</taxon>
    </lineage>
</organism>
<dbReference type="EMBL" id="JAAKZY010000130">
    <property type="protein sequence ID" value="NGO12175.1"/>
    <property type="molecule type" value="Genomic_DNA"/>
</dbReference>
<evidence type="ECO:0000256" key="2">
    <source>
        <dbReference type="ARBA" id="ARBA00022692"/>
    </source>
</evidence>
<reference evidence="8 9" key="1">
    <citation type="submission" date="2020-02" db="EMBL/GenBank/DDBJ databases">
        <title>Whole-genome analyses of novel actinobacteria.</title>
        <authorList>
            <person name="Sahin N."/>
            <person name="Gencbay T."/>
        </authorList>
    </citation>
    <scope>NUCLEOTIDE SEQUENCE [LARGE SCALE GENOMIC DNA]</scope>
    <source>
        <strain evidence="8 9">HC44</strain>
    </source>
</reference>
<comment type="subcellular location">
    <subcellularLocation>
        <location evidence="1">Cell membrane</location>
        <topology evidence="1">Multi-pass membrane protein</topology>
    </subcellularLocation>
</comment>
<feature type="transmembrane region" description="Helical" evidence="6">
    <location>
        <begin position="61"/>
        <end position="77"/>
    </location>
</feature>
<dbReference type="Gene3D" id="1.20.1250.20">
    <property type="entry name" value="MFS general substrate transporter like domains"/>
    <property type="match status" value="2"/>
</dbReference>
<feature type="transmembrane region" description="Helical" evidence="6">
    <location>
        <begin position="284"/>
        <end position="303"/>
    </location>
</feature>
<feature type="transmembrane region" description="Helical" evidence="6">
    <location>
        <begin position="201"/>
        <end position="225"/>
    </location>
</feature>
<keyword evidence="3 6" id="KW-1133">Transmembrane helix</keyword>
<evidence type="ECO:0000256" key="4">
    <source>
        <dbReference type="ARBA" id="ARBA00023136"/>
    </source>
</evidence>
<evidence type="ECO:0000256" key="6">
    <source>
        <dbReference type="SAM" id="Phobius"/>
    </source>
</evidence>
<dbReference type="SUPFAM" id="SSF103473">
    <property type="entry name" value="MFS general substrate transporter"/>
    <property type="match status" value="1"/>
</dbReference>
<feature type="transmembrane region" description="Helical" evidence="6">
    <location>
        <begin position="145"/>
        <end position="164"/>
    </location>
</feature>
<feature type="domain" description="Major facilitator superfamily (MFS) profile" evidence="7">
    <location>
        <begin position="1"/>
        <end position="438"/>
    </location>
</feature>
<keyword evidence="9" id="KW-1185">Reference proteome</keyword>
<dbReference type="CDD" id="cd17504">
    <property type="entry name" value="MFS_MMR_MDR_like"/>
    <property type="match status" value="1"/>
</dbReference>
<feature type="region of interest" description="Disordered" evidence="5">
    <location>
        <begin position="1"/>
        <end position="20"/>
    </location>
</feature>
<feature type="transmembrane region" description="Helical" evidence="6">
    <location>
        <begin position="315"/>
        <end position="335"/>
    </location>
</feature>
<proteinExistence type="predicted"/>
<evidence type="ECO:0000259" key="7">
    <source>
        <dbReference type="PROSITE" id="PS50850"/>
    </source>
</evidence>
<dbReference type="PROSITE" id="PS50850">
    <property type="entry name" value="MFS"/>
    <property type="match status" value="1"/>
</dbReference>
<dbReference type="PANTHER" id="PTHR23501:SF197">
    <property type="entry name" value="COMD"/>
    <property type="match status" value="1"/>
</dbReference>
<dbReference type="GO" id="GO:0022857">
    <property type="term" value="F:transmembrane transporter activity"/>
    <property type="evidence" value="ECO:0007669"/>
    <property type="project" value="InterPro"/>
</dbReference>
<dbReference type="PANTHER" id="PTHR23501">
    <property type="entry name" value="MAJOR FACILITATOR SUPERFAMILY"/>
    <property type="match status" value="1"/>
</dbReference>
<feature type="transmembrane region" description="Helical" evidence="6">
    <location>
        <begin position="245"/>
        <end position="264"/>
    </location>
</feature>
<feature type="transmembrane region" description="Helical" evidence="6">
    <location>
        <begin position="384"/>
        <end position="403"/>
    </location>
</feature>
<sequence>MPCAGSGWTRPSSDEQYPHRVRPEMYGDVMRGKAGERDPLGGAVTSPVTGRLGDLYGKRRLVLIVLGLVTLGSLVADSLTPVFIGRGLQGVGMGLVPLGISLLRDVLSERQLGSAIALTSSTLGTGAAVGLPLAAVVAQFADWHLLFWVIGVLTALTGVLVARLVPAPPVPASGRFDSVGTLGLTVGLTALLLAISSGGEWGWHSTTTVGLLVASMVVLALWGVWERRVADPLIDLVTTARRPVLLVNITSVVVGFALYAQLLMVPQLLELPAGTGYGLGRSMVRAGLLMLPAGLAMMGASALGARFSAARGPKFSLLLGTVLIGLGYVVCLVQMGSIAMLVIGTVVTNGGVGFAYGAIPALIRTAVSPTETGVANGFNTLMRSLGTSLSGAVVGAIFAQLSVSLDGTSVPRREAFVLTAVVGLAGAVFALAIGAAIPGESPRSAPQDATADGHAPRAVRPIPSYVPWTRGRRLPFLLMPREAIS</sequence>
<feature type="transmembrane region" description="Helical" evidence="6">
    <location>
        <begin position="115"/>
        <end position="139"/>
    </location>
</feature>
<comment type="caution">
    <text evidence="8">The sequence shown here is derived from an EMBL/GenBank/DDBJ whole genome shotgun (WGS) entry which is preliminary data.</text>
</comment>
<dbReference type="InterPro" id="IPR020846">
    <property type="entry name" value="MFS_dom"/>
</dbReference>
<evidence type="ECO:0000256" key="5">
    <source>
        <dbReference type="SAM" id="MobiDB-lite"/>
    </source>
</evidence>
<evidence type="ECO:0000313" key="8">
    <source>
        <dbReference type="EMBL" id="NGO12175.1"/>
    </source>
</evidence>
<gene>
    <name evidence="8" type="ORF">G5C60_32365</name>
</gene>
<dbReference type="Pfam" id="PF07690">
    <property type="entry name" value="MFS_1"/>
    <property type="match status" value="1"/>
</dbReference>
<dbReference type="AlphaFoldDB" id="A0A6G4VE54"/>
<dbReference type="InterPro" id="IPR011701">
    <property type="entry name" value="MFS"/>
</dbReference>
<accession>A0A6G4VE54</accession>
<keyword evidence="2 6" id="KW-0812">Transmembrane</keyword>
<dbReference type="InterPro" id="IPR036259">
    <property type="entry name" value="MFS_trans_sf"/>
</dbReference>